<feature type="transmembrane region" description="Helical" evidence="1">
    <location>
        <begin position="76"/>
        <end position="97"/>
    </location>
</feature>
<organism evidence="2 3">
    <name type="scientific">Pontibacter qinzhouensis</name>
    <dbReference type="NCBI Taxonomy" id="2603253"/>
    <lineage>
        <taxon>Bacteria</taxon>
        <taxon>Pseudomonadati</taxon>
        <taxon>Bacteroidota</taxon>
        <taxon>Cytophagia</taxon>
        <taxon>Cytophagales</taxon>
        <taxon>Hymenobacteraceae</taxon>
        <taxon>Pontibacter</taxon>
    </lineage>
</organism>
<dbReference type="InterPro" id="IPR038750">
    <property type="entry name" value="YczE/YyaS-like"/>
</dbReference>
<reference evidence="2 3" key="1">
    <citation type="submission" date="2019-08" db="EMBL/GenBank/DDBJ databases">
        <authorList>
            <person name="Shi S."/>
        </authorList>
    </citation>
    <scope>NUCLEOTIDE SEQUENCE [LARGE SCALE GENOMIC DNA]</scope>
    <source>
        <strain evidence="2 3">GY10130</strain>
    </source>
</reference>
<dbReference type="AlphaFoldDB" id="A0A5C8KEF3"/>
<feature type="transmembrane region" description="Helical" evidence="1">
    <location>
        <begin position="155"/>
        <end position="182"/>
    </location>
</feature>
<dbReference type="RefSeq" id="WP_147920180.1">
    <property type="nucleotide sequence ID" value="NZ_VRTY01000006.1"/>
</dbReference>
<feature type="transmembrane region" description="Helical" evidence="1">
    <location>
        <begin position="49"/>
        <end position="69"/>
    </location>
</feature>
<dbReference type="PANTHER" id="PTHR40078:SF1">
    <property type="entry name" value="INTEGRAL MEMBRANE PROTEIN"/>
    <property type="match status" value="1"/>
</dbReference>
<dbReference type="OrthoDB" id="154912at2"/>
<feature type="transmembrane region" description="Helical" evidence="1">
    <location>
        <begin position="109"/>
        <end position="134"/>
    </location>
</feature>
<dbReference type="EMBL" id="VRTY01000006">
    <property type="protein sequence ID" value="TXK51966.1"/>
    <property type="molecule type" value="Genomic_DNA"/>
</dbReference>
<keyword evidence="1" id="KW-0812">Transmembrane</keyword>
<dbReference type="Proteomes" id="UP000321926">
    <property type="component" value="Unassembled WGS sequence"/>
</dbReference>
<keyword evidence="1" id="KW-0472">Membrane</keyword>
<name>A0A5C8KEF3_9BACT</name>
<proteinExistence type="predicted"/>
<comment type="caution">
    <text evidence="2">The sequence shown here is derived from an EMBL/GenBank/DDBJ whole genome shotgun (WGS) entry which is preliminary data.</text>
</comment>
<keyword evidence="3" id="KW-1185">Reference proteome</keyword>
<gene>
    <name evidence="2" type="ORF">FVR03_02470</name>
</gene>
<evidence type="ECO:0000256" key="1">
    <source>
        <dbReference type="SAM" id="Phobius"/>
    </source>
</evidence>
<evidence type="ECO:0008006" key="4">
    <source>
        <dbReference type="Google" id="ProtNLM"/>
    </source>
</evidence>
<evidence type="ECO:0000313" key="2">
    <source>
        <dbReference type="EMBL" id="TXK51966.1"/>
    </source>
</evidence>
<keyword evidence="1" id="KW-1133">Transmembrane helix</keyword>
<evidence type="ECO:0000313" key="3">
    <source>
        <dbReference type="Proteomes" id="UP000321926"/>
    </source>
</evidence>
<sequence length="211" mass="23082">MREKVVQYVFFFAGLIFIAFGNALAVKVKFLGLNPWEALNVALFQKFGLTIGAWSTITGLLLLVVALFVKRTYVSIGTFLNALLIGPIMDFFLWLGFLPNATHTPLDYVILACAILLAGTGGGLYVSGGVGAGPKDGFMLTVAEMTKLSVSRARMAVELVVLVISYFLGGPVFVVTFFYTLLQSPIFQVSLKFFGRLRVSLTEKWQTQSSN</sequence>
<accession>A0A5C8KEF3</accession>
<dbReference type="Pfam" id="PF19700">
    <property type="entry name" value="DUF6198"/>
    <property type="match status" value="1"/>
</dbReference>
<dbReference type="PANTHER" id="PTHR40078">
    <property type="entry name" value="INTEGRAL MEMBRANE PROTEIN-RELATED"/>
    <property type="match status" value="1"/>
</dbReference>
<protein>
    <recommendedName>
        <fullName evidence="4">YitT family protein</fullName>
    </recommendedName>
</protein>